<dbReference type="OrthoDB" id="6415790at2759"/>
<evidence type="ECO:0000313" key="3">
    <source>
        <dbReference type="EMBL" id="KZV28872.1"/>
    </source>
</evidence>
<feature type="compositionally biased region" description="Basic residues" evidence="1">
    <location>
        <begin position="1633"/>
        <end position="1642"/>
    </location>
</feature>
<evidence type="ECO:0000259" key="2">
    <source>
        <dbReference type="PROSITE" id="PS50829"/>
    </source>
</evidence>
<feature type="compositionally biased region" description="Polar residues" evidence="1">
    <location>
        <begin position="1398"/>
        <end position="1409"/>
    </location>
</feature>
<proteinExistence type="predicted"/>
<dbReference type="PANTHER" id="PTHR47471">
    <property type="entry name" value="GYF DOMAIN-CONTAINING PROTEIN"/>
    <property type="match status" value="1"/>
</dbReference>
<feature type="compositionally biased region" description="Basic and acidic residues" evidence="1">
    <location>
        <begin position="91"/>
        <end position="101"/>
    </location>
</feature>
<feature type="compositionally biased region" description="Polar residues" evidence="1">
    <location>
        <begin position="141"/>
        <end position="158"/>
    </location>
</feature>
<gene>
    <name evidence="3" type="ORF">F511_13667</name>
</gene>
<feature type="compositionally biased region" description="Polar residues" evidence="1">
    <location>
        <begin position="1463"/>
        <end position="1476"/>
    </location>
</feature>
<dbReference type="InterPro" id="IPR003169">
    <property type="entry name" value="GYF"/>
</dbReference>
<dbReference type="SUPFAM" id="SSF55277">
    <property type="entry name" value="GYF domain"/>
    <property type="match status" value="1"/>
</dbReference>
<sequence>MEGGEREHTDNRRVDRWTESSGKQYGDAFRGPGDRWTDTGKRESHDQRRENKWNSRWGPGDKETEALRERGDSNKEVDMHLDKVSSYVPYHGKDEKGAEHHRPWRSNSSYSRGKADPSHLSSAQNKQFHAFSHGRGRGENPSPTSISLGRGSVSSEGSSFMHMDTNFQAHGVISEKSDSSRGDLHFLKYDRSKLIDIYRTANMRSRSNLFEGSVRVPSLTEEKPVEPLAFCAPTPEELVILTGIDKGEIVSSGAPQISKDGSAGRTASEFMQSKQNMLGSRDDLLVTHEDFKHETLDNAKGGHSVYSEGLPHEKLIYSWPNTEADMMKDYQTFPDHKLNAEAMKKDHTLHVKISDAPATIESSMSGNSSALHSDPWRSSSFAERSRSISHDWREISSDVQKDSSNLWEKSLMDSSDSTKAPIRQMGDGLTAMRRHSSAVFDREMEPHKASQPSPEDLVLCYKDPQGEIQGPFSGSDIITWFESGYFGIELQVRLASAPAEAPFSFLGDVMPHLRAKARPPPGFCSPKPTEIQDPVGRVNYNSFGMPQVVSSEPDFLKNAPNYNYGSTTDAENRFLESLMSGGMHSTPIEKFALSEGMQGYTGNSSSARAPLGSDNGDNSYLLSQKISLESQRSLQNPYSFWPGRDEVPLGRKADVIDPSLAQSKLLSAIADNARAAHHMQNMDLLSTFQNLHDRSAPTGNNGISGWSNFPVQGGLDPHQDSLSMHHGQNYPSHSAFGVPQQRLQSQNASLSNLLAPLVDNQNNVLTREKLLATGLSQDPQLLSLLQQQYLLQLQSQAPVGPQQLSLLDKLLLLKHQQKHEEEQLILQQQHLLSQVLSERQTQSHLGDPTMLNLQSASFTGGNVSMDLGRFQQLNELSQMGLQQSLNLQDENASNTILPSSISEDIISNVGSESSSAHLPHQIFGNNVKQINWDASLPVQEVKNHVRSSLTVPAAVDAISMSETESRYSSGQASHLEDSVRVATPDSTSCVLPGELLNEAVPLQRDDQKTELLIPEHLDVLAEMPTRTFVAPQEVNQCKDDSNTVREVKIPEIRESKKFSDKKSKKQKPAKVSTDSGRVVSKAQQSKSAEFPGLNFGSENSEALSVLGDTFPESVLEKEDQNSLPDPKTGNHVVTDETKFQPEQLTYASPDKRQTTPGRVWKPAPGFKPKSLLEIQQEEQSRAREDLAASDISMPLSSTGVETPWTGAVVNSDHKPQLDATRIDLNVKSDTALLSKSKKSQAEDLFWETDVKSVEREIKLSDIAPINMSSQTDSAVDDFIEAKDTKKGRKKSAKTKGTGAKVTPTASVDVSVRSSTNDKGKNVRQIQQEKEVLPAIPSGPSLGDFVVWKGESTSPSPVPAWITDSGKSDKPASLRDILKEQEKKASSSVHAVQVPTPKPATNQPSLVNRPSWSLSSSSPAKAATPIPINPQGSSHSKHKVEDDLFWGPLEQPVAAEKHADFPQLRTQGSWGGKSTPTKGAIGMSINRQKSIGPRPAEYSHSASAFSAQPSQKGKKGVSPKNSEATDFKEWCENECIRLVGSKDTSFLEFCLKQSREEAEMLLTENLGSYDPDREFIDKFLDYKDFLPADVFEIASKNRNDKKTTASGVGEIASDRFGNPVPSTVSATDGDGKGGKKKGKKGKKVSPSVLGFNVVSNRIMMGEIQTIED</sequence>
<evidence type="ECO:0000256" key="1">
    <source>
        <dbReference type="SAM" id="MobiDB-lite"/>
    </source>
</evidence>
<dbReference type="InterPro" id="IPR035445">
    <property type="entry name" value="GYF-like_dom_sf"/>
</dbReference>
<dbReference type="EMBL" id="KV010000">
    <property type="protein sequence ID" value="KZV28872.1"/>
    <property type="molecule type" value="Genomic_DNA"/>
</dbReference>
<feature type="compositionally biased region" description="Polar residues" evidence="1">
    <location>
        <begin position="1499"/>
        <end position="1510"/>
    </location>
</feature>
<feature type="compositionally biased region" description="Basic and acidic residues" evidence="1">
    <location>
        <begin position="1"/>
        <end position="18"/>
    </location>
</feature>
<feature type="region of interest" description="Disordered" evidence="1">
    <location>
        <begin position="1600"/>
        <end position="1644"/>
    </location>
</feature>
<feature type="region of interest" description="Disordered" evidence="1">
    <location>
        <begin position="1148"/>
        <end position="1198"/>
    </location>
</feature>
<dbReference type="Pfam" id="PF02213">
    <property type="entry name" value="GYF"/>
    <property type="match status" value="1"/>
</dbReference>
<accession>A0A2Z7B3D2</accession>
<name>A0A2Z7B3D2_9LAMI</name>
<feature type="compositionally biased region" description="Polar residues" evidence="1">
    <location>
        <begin position="1303"/>
        <end position="1314"/>
    </location>
</feature>
<feature type="region of interest" description="Disordered" evidence="1">
    <location>
        <begin position="1"/>
        <end position="160"/>
    </location>
</feature>
<dbReference type="Proteomes" id="UP000250235">
    <property type="component" value="Unassembled WGS sequence"/>
</dbReference>
<reference evidence="3 4" key="1">
    <citation type="journal article" date="2015" name="Proc. Natl. Acad. Sci. U.S.A.">
        <title>The resurrection genome of Boea hygrometrica: A blueprint for survival of dehydration.</title>
        <authorList>
            <person name="Xiao L."/>
            <person name="Yang G."/>
            <person name="Zhang L."/>
            <person name="Yang X."/>
            <person name="Zhao S."/>
            <person name="Ji Z."/>
            <person name="Zhou Q."/>
            <person name="Hu M."/>
            <person name="Wang Y."/>
            <person name="Chen M."/>
            <person name="Xu Y."/>
            <person name="Jin H."/>
            <person name="Xiao X."/>
            <person name="Hu G."/>
            <person name="Bao F."/>
            <person name="Hu Y."/>
            <person name="Wan P."/>
            <person name="Li L."/>
            <person name="Deng X."/>
            <person name="Kuang T."/>
            <person name="Xiang C."/>
            <person name="Zhu J.K."/>
            <person name="Oliver M.J."/>
            <person name="He Y."/>
        </authorList>
    </citation>
    <scope>NUCLEOTIDE SEQUENCE [LARGE SCALE GENOMIC DNA]</scope>
    <source>
        <strain evidence="4">cv. XS01</strain>
    </source>
</reference>
<feature type="region of interest" description="Disordered" evidence="1">
    <location>
        <begin position="1281"/>
        <end position="1437"/>
    </location>
</feature>
<evidence type="ECO:0000313" key="4">
    <source>
        <dbReference type="Proteomes" id="UP000250235"/>
    </source>
</evidence>
<protein>
    <recommendedName>
        <fullName evidence="2">GYF domain-containing protein</fullName>
    </recommendedName>
</protein>
<feature type="compositionally biased region" description="Basic and acidic residues" evidence="1">
    <location>
        <begin position="1315"/>
        <end position="1331"/>
    </location>
</feature>
<feature type="region of interest" description="Disordered" evidence="1">
    <location>
        <begin position="1055"/>
        <end position="1098"/>
    </location>
</feature>
<dbReference type="CDD" id="cd00072">
    <property type="entry name" value="GYF"/>
    <property type="match status" value="1"/>
</dbReference>
<dbReference type="Gene3D" id="3.30.1490.40">
    <property type="match status" value="1"/>
</dbReference>
<dbReference type="PANTHER" id="PTHR47471:SF1">
    <property type="entry name" value="PROTEIN ESSENTIAL FOR POTEXVIRUS ACCUMULATION 1"/>
    <property type="match status" value="1"/>
</dbReference>
<feature type="compositionally biased region" description="Basic and acidic residues" evidence="1">
    <location>
        <begin position="32"/>
        <end position="83"/>
    </location>
</feature>
<feature type="domain" description="GYF" evidence="2">
    <location>
        <begin position="456"/>
        <end position="507"/>
    </location>
</feature>
<dbReference type="PROSITE" id="PS50829">
    <property type="entry name" value="GYF"/>
    <property type="match status" value="1"/>
</dbReference>
<feature type="compositionally biased region" description="Basic and acidic residues" evidence="1">
    <location>
        <begin position="1365"/>
        <end position="1384"/>
    </location>
</feature>
<organism evidence="3 4">
    <name type="scientific">Dorcoceras hygrometricum</name>
    <dbReference type="NCBI Taxonomy" id="472368"/>
    <lineage>
        <taxon>Eukaryota</taxon>
        <taxon>Viridiplantae</taxon>
        <taxon>Streptophyta</taxon>
        <taxon>Embryophyta</taxon>
        <taxon>Tracheophyta</taxon>
        <taxon>Spermatophyta</taxon>
        <taxon>Magnoliopsida</taxon>
        <taxon>eudicotyledons</taxon>
        <taxon>Gunneridae</taxon>
        <taxon>Pentapetalae</taxon>
        <taxon>asterids</taxon>
        <taxon>lamiids</taxon>
        <taxon>Lamiales</taxon>
        <taxon>Gesneriaceae</taxon>
        <taxon>Didymocarpoideae</taxon>
        <taxon>Trichosporeae</taxon>
        <taxon>Loxocarpinae</taxon>
        <taxon>Dorcoceras</taxon>
    </lineage>
</organism>
<dbReference type="SMART" id="SM00444">
    <property type="entry name" value="GYF"/>
    <property type="match status" value="1"/>
</dbReference>
<keyword evidence="4" id="KW-1185">Reference proteome</keyword>
<feature type="region of interest" description="Disordered" evidence="1">
    <location>
        <begin position="1463"/>
        <end position="1522"/>
    </location>
</feature>
<feature type="region of interest" description="Disordered" evidence="1">
    <location>
        <begin position="1115"/>
        <end position="1134"/>
    </location>
</feature>